<sequence>MTTADQSVRDRLDAGEIHDVLRNNRRRLVLEQLREREGSKAVGDLAEHIAEVESGESPPPKNVRQSVYISLHQTHLPKLDALEIVDYDSVGKEVSLAEHAAELAPYYIDGEDSRPAAALTFASCLAGLALVVGEWMGVPLISWVDPRLVALVSLAFVAVVTGVELREWTQNKA</sequence>
<organism evidence="3 4">
    <name type="scientific">Haloferax larsenii</name>
    <dbReference type="NCBI Taxonomy" id="302484"/>
    <lineage>
        <taxon>Archaea</taxon>
        <taxon>Methanobacteriati</taxon>
        <taxon>Methanobacteriota</taxon>
        <taxon>Stenosarchaea group</taxon>
        <taxon>Halobacteria</taxon>
        <taxon>Halobacteriales</taxon>
        <taxon>Haloferacaceae</taxon>
        <taxon>Haloferax</taxon>
    </lineage>
</organism>
<evidence type="ECO:0000313" key="3">
    <source>
        <dbReference type="EMBL" id="UVE50073.1"/>
    </source>
</evidence>
<evidence type="ECO:0000256" key="1">
    <source>
        <dbReference type="SAM" id="Phobius"/>
    </source>
</evidence>
<dbReference type="InterPro" id="IPR055768">
    <property type="entry name" value="DUF7344"/>
</dbReference>
<accession>A0ABY5RGE3</accession>
<evidence type="ECO:0000259" key="2">
    <source>
        <dbReference type="Pfam" id="PF24035"/>
    </source>
</evidence>
<keyword evidence="1" id="KW-0812">Transmembrane</keyword>
<keyword evidence="1" id="KW-0472">Membrane</keyword>
<keyword evidence="1" id="KW-1133">Transmembrane helix</keyword>
<feature type="transmembrane region" description="Helical" evidence="1">
    <location>
        <begin position="148"/>
        <end position="165"/>
    </location>
</feature>
<dbReference type="Pfam" id="PF24035">
    <property type="entry name" value="DUF7344"/>
    <property type="match status" value="1"/>
</dbReference>
<evidence type="ECO:0000313" key="4">
    <source>
        <dbReference type="Proteomes" id="UP001058330"/>
    </source>
</evidence>
<keyword evidence="4" id="KW-1185">Reference proteome</keyword>
<reference evidence="3" key="1">
    <citation type="submission" date="2021-07" db="EMBL/GenBank/DDBJ databases">
        <title>Studies on halocins as antimicrobial molecules from haloarchaea.</title>
        <authorList>
            <person name="Kumar S."/>
            <person name="Khare S.K."/>
        </authorList>
    </citation>
    <scope>NUCLEOTIDE SEQUENCE</scope>
    <source>
        <strain evidence="3">NCIM 5678</strain>
    </source>
</reference>
<dbReference type="GeneID" id="74530114"/>
<dbReference type="Proteomes" id="UP001058330">
    <property type="component" value="Chromosome"/>
</dbReference>
<dbReference type="EMBL" id="CP078063">
    <property type="protein sequence ID" value="UVE50073.1"/>
    <property type="molecule type" value="Genomic_DNA"/>
</dbReference>
<feature type="transmembrane region" description="Helical" evidence="1">
    <location>
        <begin position="116"/>
        <end position="136"/>
    </location>
</feature>
<proteinExistence type="predicted"/>
<name>A0ABY5RGE3_HALLR</name>
<feature type="domain" description="DUF7344" evidence="2">
    <location>
        <begin position="18"/>
        <end position="94"/>
    </location>
</feature>
<gene>
    <name evidence="3" type="ORF">KU306_14365</name>
</gene>
<protein>
    <recommendedName>
        <fullName evidence="2">DUF7344 domain-containing protein</fullName>
    </recommendedName>
</protein>
<dbReference type="RefSeq" id="WP_007543599.1">
    <property type="nucleotide sequence ID" value="NZ_CP078063.1"/>
</dbReference>